<keyword evidence="1" id="KW-0812">Transmembrane</keyword>
<keyword evidence="1" id="KW-0472">Membrane</keyword>
<name>A0A839V1H6_9PROT</name>
<feature type="transmembrane region" description="Helical" evidence="1">
    <location>
        <begin position="54"/>
        <end position="72"/>
    </location>
</feature>
<dbReference type="RefSeq" id="WP_176622234.1">
    <property type="nucleotide sequence ID" value="NZ_JABXXQ010000041.1"/>
</dbReference>
<dbReference type="Proteomes" id="UP000565205">
    <property type="component" value="Unassembled WGS sequence"/>
</dbReference>
<proteinExistence type="predicted"/>
<dbReference type="EMBL" id="JACHXV010000010">
    <property type="protein sequence ID" value="MBB3174705.1"/>
    <property type="molecule type" value="Genomic_DNA"/>
</dbReference>
<evidence type="ECO:0000313" key="2">
    <source>
        <dbReference type="EMBL" id="MBB3174705.1"/>
    </source>
</evidence>
<sequence>MMDDRVGNAGHEPARADFERRLASARAQQGLDPAPGPAQGDAGTGQGIGLALRLAAELVAGLVAGLAIGWGLDRWLHTRPIFIIVFVILGFAAGIVNVMRIMAPPRRT</sequence>
<accession>A0A839V1H6</accession>
<evidence type="ECO:0000313" key="3">
    <source>
        <dbReference type="EMBL" id="NVN29497.1"/>
    </source>
</evidence>
<feature type="transmembrane region" description="Helical" evidence="1">
    <location>
        <begin position="78"/>
        <end position="99"/>
    </location>
</feature>
<evidence type="ECO:0000256" key="1">
    <source>
        <dbReference type="SAM" id="Phobius"/>
    </source>
</evidence>
<dbReference type="InterPro" id="IPR032820">
    <property type="entry name" value="ATPase_put"/>
</dbReference>
<protein>
    <submittedName>
        <fullName evidence="2">ATP synthase protein I</fullName>
    </submittedName>
    <submittedName>
        <fullName evidence="3">AtpZ/AtpI family protein</fullName>
    </submittedName>
</protein>
<comment type="caution">
    <text evidence="2">The sequence shown here is derived from an EMBL/GenBank/DDBJ whole genome shotgun (WGS) entry which is preliminary data.</text>
</comment>
<reference evidence="3 5" key="1">
    <citation type="submission" date="2020-06" db="EMBL/GenBank/DDBJ databases">
        <title>Description of novel acetic acid bacteria.</title>
        <authorList>
            <person name="Sombolestani A."/>
        </authorList>
    </citation>
    <scope>NUCLEOTIDE SEQUENCE [LARGE SCALE GENOMIC DNA]</scope>
    <source>
        <strain evidence="3 5">LMG 26838</strain>
    </source>
</reference>
<dbReference type="Pfam" id="PF09527">
    <property type="entry name" value="ATPase_gene1"/>
    <property type="match status" value="1"/>
</dbReference>
<evidence type="ECO:0000313" key="5">
    <source>
        <dbReference type="Proteomes" id="UP000565205"/>
    </source>
</evidence>
<reference evidence="2 4" key="2">
    <citation type="submission" date="2020-08" db="EMBL/GenBank/DDBJ databases">
        <title>Genomic Encyclopedia of Type Strains, Phase III (KMG-III): the genomes of soil and plant-associated and newly described type strains.</title>
        <authorList>
            <person name="Whitman W."/>
        </authorList>
    </citation>
    <scope>NUCLEOTIDE SEQUENCE [LARGE SCALE GENOMIC DNA]</scope>
    <source>
        <strain evidence="2 4">CECT 8088</strain>
    </source>
</reference>
<evidence type="ECO:0000313" key="4">
    <source>
        <dbReference type="Proteomes" id="UP000557688"/>
    </source>
</evidence>
<keyword evidence="4" id="KW-1185">Reference proteome</keyword>
<dbReference type="AlphaFoldDB" id="A0A839V1H6"/>
<dbReference type="Proteomes" id="UP000557688">
    <property type="component" value="Unassembled WGS sequence"/>
</dbReference>
<keyword evidence="1" id="KW-1133">Transmembrane helix</keyword>
<organism evidence="2 4">
    <name type="scientific">Endobacter medicaginis</name>
    <dbReference type="NCBI Taxonomy" id="1181271"/>
    <lineage>
        <taxon>Bacteria</taxon>
        <taxon>Pseudomonadati</taxon>
        <taxon>Pseudomonadota</taxon>
        <taxon>Alphaproteobacteria</taxon>
        <taxon>Acetobacterales</taxon>
        <taxon>Acetobacteraceae</taxon>
        <taxon>Endobacter</taxon>
    </lineage>
</organism>
<dbReference type="EMBL" id="JABXXQ010000041">
    <property type="protein sequence ID" value="NVN29497.1"/>
    <property type="molecule type" value="Genomic_DNA"/>
</dbReference>
<gene>
    <name evidence="2" type="ORF">FHR90_002551</name>
    <name evidence="3" type="ORF">HUK83_03990</name>
</gene>